<evidence type="ECO:0000256" key="10">
    <source>
        <dbReference type="ARBA" id="ARBA00022989"/>
    </source>
</evidence>
<keyword evidence="9 13" id="KW-0256">Endoplasmic reticulum</keyword>
<evidence type="ECO:0000256" key="2">
    <source>
        <dbReference type="ARBA" id="ARBA00004687"/>
    </source>
</evidence>
<evidence type="ECO:0000313" key="16">
    <source>
        <dbReference type="Proteomes" id="UP001176521"/>
    </source>
</evidence>
<comment type="caution">
    <text evidence="13">Lacks conserved residue(s) required for the propagation of feature annotation.</text>
</comment>
<proteinExistence type="inferred from homology"/>
<comment type="subcellular location">
    <subcellularLocation>
        <location evidence="1 13">Endoplasmic reticulum membrane</location>
        <topology evidence="1 13">Multi-pass membrane protein</topology>
    </subcellularLocation>
</comment>
<feature type="region of interest" description="Disordered" evidence="14">
    <location>
        <begin position="333"/>
        <end position="372"/>
    </location>
</feature>
<evidence type="ECO:0000256" key="6">
    <source>
        <dbReference type="ARBA" id="ARBA00022676"/>
    </source>
</evidence>
<feature type="transmembrane region" description="Helical" evidence="13">
    <location>
        <begin position="460"/>
        <end position="484"/>
    </location>
</feature>
<comment type="caution">
    <text evidence="15">The sequence shown here is derived from an EMBL/GenBank/DDBJ whole genome shotgun (WGS) entry which is preliminary data.</text>
</comment>
<evidence type="ECO:0000256" key="3">
    <source>
        <dbReference type="ARBA" id="ARBA00011071"/>
    </source>
</evidence>
<feature type="compositionally biased region" description="Low complexity" evidence="14">
    <location>
        <begin position="10"/>
        <end position="54"/>
    </location>
</feature>
<keyword evidence="7 13" id="KW-0808">Transferase</keyword>
<evidence type="ECO:0000256" key="7">
    <source>
        <dbReference type="ARBA" id="ARBA00022679"/>
    </source>
</evidence>
<protein>
    <recommendedName>
        <fullName evidence="4 13">GPI mannosyltransferase 1</fullName>
        <ecNumber evidence="13">2.4.1.-</ecNumber>
    </recommendedName>
    <alternativeName>
        <fullName evidence="13">GPI mannosyltransferase I</fullName>
    </alternativeName>
</protein>
<feature type="transmembrane region" description="Helical" evidence="13">
    <location>
        <begin position="551"/>
        <end position="569"/>
    </location>
</feature>
<dbReference type="Pfam" id="PF05007">
    <property type="entry name" value="Mannosyl_trans"/>
    <property type="match status" value="2"/>
</dbReference>
<keyword evidence="10 13" id="KW-1133">Transmembrane helix</keyword>
<evidence type="ECO:0000256" key="12">
    <source>
        <dbReference type="ARBA" id="ARBA00025399"/>
    </source>
</evidence>
<evidence type="ECO:0000256" key="11">
    <source>
        <dbReference type="ARBA" id="ARBA00023136"/>
    </source>
</evidence>
<dbReference type="GO" id="GO:0005789">
    <property type="term" value="C:endoplasmic reticulum membrane"/>
    <property type="evidence" value="ECO:0007669"/>
    <property type="project" value="UniProtKB-SubCell"/>
</dbReference>
<dbReference type="PANTHER" id="PTHR12886">
    <property type="entry name" value="PIG-M MANNOSYLTRANSFERASE"/>
    <property type="match status" value="1"/>
</dbReference>
<comment type="pathway">
    <text evidence="2 13">Glycolipid biosynthesis; glycosylphosphatidylinositol-anchor biosynthesis.</text>
</comment>
<dbReference type="EC" id="2.4.1.-" evidence="13"/>
<comment type="similarity">
    <text evidence="3 13">Belongs to the PIGM family.</text>
</comment>
<keyword evidence="8 13" id="KW-0812">Transmembrane</keyword>
<dbReference type="AlphaFoldDB" id="A0AAN6GM06"/>
<reference evidence="15" key="1">
    <citation type="journal article" date="2023" name="PhytoFront">
        <title>Draft Genome Resources of Seven Strains of Tilletia horrida, Causal Agent of Kernel Smut of Rice.</title>
        <authorList>
            <person name="Khanal S."/>
            <person name="Antony Babu S."/>
            <person name="Zhou X.G."/>
        </authorList>
    </citation>
    <scope>NUCLEOTIDE SEQUENCE</scope>
    <source>
        <strain evidence="15">TX3</strain>
    </source>
</reference>
<name>A0AAN6GM06_9BASI</name>
<dbReference type="InterPro" id="IPR007704">
    <property type="entry name" value="PIG-M"/>
</dbReference>
<keyword evidence="6 13" id="KW-0328">Glycosyltransferase</keyword>
<feature type="compositionally biased region" description="Low complexity" evidence="14">
    <location>
        <begin position="352"/>
        <end position="372"/>
    </location>
</feature>
<comment type="function">
    <text evidence="12 13">Mannosyltransferase involved in glycosylphosphatidylinositol-anchor biosynthesis. Transfers the first alpha-1,4-mannose to GlcN-acyl-PI during GPI precursor assembly. Required for cell wall integrity.</text>
</comment>
<feature type="transmembrane region" description="Helical" evidence="13">
    <location>
        <begin position="653"/>
        <end position="675"/>
    </location>
</feature>
<gene>
    <name evidence="15" type="primary">GPI14</name>
    <name evidence="15" type="ORF">OC842_000367</name>
</gene>
<organism evidence="15 16">
    <name type="scientific">Tilletia horrida</name>
    <dbReference type="NCBI Taxonomy" id="155126"/>
    <lineage>
        <taxon>Eukaryota</taxon>
        <taxon>Fungi</taxon>
        <taxon>Dikarya</taxon>
        <taxon>Basidiomycota</taxon>
        <taxon>Ustilaginomycotina</taxon>
        <taxon>Exobasidiomycetes</taxon>
        <taxon>Tilletiales</taxon>
        <taxon>Tilletiaceae</taxon>
        <taxon>Tilletia</taxon>
    </lineage>
</organism>
<evidence type="ECO:0000256" key="13">
    <source>
        <dbReference type="RuleBase" id="RU365064"/>
    </source>
</evidence>
<feature type="transmembrane region" description="Helical" evidence="13">
    <location>
        <begin position="226"/>
        <end position="243"/>
    </location>
</feature>
<dbReference type="Proteomes" id="UP001176521">
    <property type="component" value="Unassembled WGS sequence"/>
</dbReference>
<dbReference type="GO" id="GO:1990529">
    <property type="term" value="C:glycosylphosphatidylinositol-mannosyltransferase I complex"/>
    <property type="evidence" value="ECO:0007669"/>
    <property type="project" value="TreeGrafter"/>
</dbReference>
<evidence type="ECO:0000256" key="1">
    <source>
        <dbReference type="ARBA" id="ARBA00004477"/>
    </source>
</evidence>
<feature type="region of interest" description="Disordered" evidence="14">
    <location>
        <begin position="1"/>
        <end position="54"/>
    </location>
</feature>
<evidence type="ECO:0000256" key="8">
    <source>
        <dbReference type="ARBA" id="ARBA00022692"/>
    </source>
</evidence>
<dbReference type="GO" id="GO:0051751">
    <property type="term" value="F:alpha-1,4-mannosyltransferase activity"/>
    <property type="evidence" value="ECO:0007669"/>
    <property type="project" value="InterPro"/>
</dbReference>
<dbReference type="GO" id="GO:0004376">
    <property type="term" value="F:GPI mannosyltransferase activity"/>
    <property type="evidence" value="ECO:0007669"/>
    <property type="project" value="InterPro"/>
</dbReference>
<keyword evidence="16" id="KW-1185">Reference proteome</keyword>
<keyword evidence="11 13" id="KW-0472">Membrane</keyword>
<sequence length="691" mass="75011">MSTLKKKKPQQQQQPHAGASSAGAGNGSSAAVPVSKSSSSASPSFSSSSTPRPRSANTVFAYKAASLALGVALRAFLLQVGRVQDATSAVPYTDADYAVYTSAASYLLKGCPFDQILAVTGISDDMNEIIETRFPGAACAKGWAALAARYTLAADPRRHPTDAFLFEPDSIFMTIVDGAYLVLRKPFSFLAGLGDPFQRATYRYTPLLALLLSPGEAFGWPEFGKWVFIAADLLCAVLMWAVLEQRHQQRTRTRRRTPHGIEFHSEGTYWSWYPTLLWLLNPFPAQIATRGSSESVLGVLVLLFLLSFLATNPERSEIKSSAAAEAAAQAAAAPASADGTKGGEVEADDALPADAEPPMTPMTPTFGTAAPAPETALAPSEWTLPTLASSTFLSLAANVKLFPILYGAPVLAHLAAVSGSARDGPIGADSLTPWEREELETGKSPARRSWLQRNRAGIKYALMCAYLFGAINLVLFGIFGLPYLQHSIVYHLIRRDHRHNFSAYYLPTYLLDVLPTTGIPTTPNAPSLFALLPASLTSTIPPDVIQLAVQLQPLFAFVPQLAVVLYLGFHLGAHDLVFACAAQTLAFVAFNKVITSQYFLWFLWLLPLVLPDLRFASWAEGAAVLGAWVGSQVLWLSQAYLLEFVALDVHLRIWAASVVMLLSHTWILTTCLRAWRRARVERLQLLNKKGQ</sequence>
<dbReference type="PANTHER" id="PTHR12886:SF0">
    <property type="entry name" value="GPI MANNOSYLTRANSFERASE 1"/>
    <property type="match status" value="1"/>
</dbReference>
<evidence type="ECO:0000313" key="15">
    <source>
        <dbReference type="EMBL" id="KAK0540692.1"/>
    </source>
</evidence>
<dbReference type="EMBL" id="JAPDMQ010000009">
    <property type="protein sequence ID" value="KAK0540692.1"/>
    <property type="molecule type" value="Genomic_DNA"/>
</dbReference>
<keyword evidence="5 13" id="KW-0337">GPI-anchor biosynthesis</keyword>
<evidence type="ECO:0000256" key="9">
    <source>
        <dbReference type="ARBA" id="ARBA00022824"/>
    </source>
</evidence>
<dbReference type="GO" id="GO:0006506">
    <property type="term" value="P:GPI anchor biosynthetic process"/>
    <property type="evidence" value="ECO:0007669"/>
    <property type="project" value="UniProtKB-KW"/>
</dbReference>
<accession>A0AAN6GM06</accession>
<evidence type="ECO:0000256" key="14">
    <source>
        <dbReference type="SAM" id="MobiDB-lite"/>
    </source>
</evidence>
<evidence type="ECO:0000256" key="4">
    <source>
        <dbReference type="ARBA" id="ARBA00013797"/>
    </source>
</evidence>
<evidence type="ECO:0000256" key="5">
    <source>
        <dbReference type="ARBA" id="ARBA00022502"/>
    </source>
</evidence>